<keyword evidence="3" id="KW-0238">DNA-binding</keyword>
<proteinExistence type="predicted"/>
<dbReference type="PROSITE" id="PS50110">
    <property type="entry name" value="RESPONSE_REGULATORY"/>
    <property type="match status" value="1"/>
</dbReference>
<dbReference type="PANTHER" id="PTHR43214">
    <property type="entry name" value="TWO-COMPONENT RESPONSE REGULATOR"/>
    <property type="match status" value="1"/>
</dbReference>
<evidence type="ECO:0000256" key="1">
    <source>
        <dbReference type="ARBA" id="ARBA00022553"/>
    </source>
</evidence>
<dbReference type="PROSITE" id="PS50043">
    <property type="entry name" value="HTH_LUXR_2"/>
    <property type="match status" value="1"/>
</dbReference>
<evidence type="ECO:0000259" key="7">
    <source>
        <dbReference type="PROSITE" id="PS50110"/>
    </source>
</evidence>
<accession>A0A7C4ENI3</accession>
<dbReference type="InterPro" id="IPR011006">
    <property type="entry name" value="CheY-like_superfamily"/>
</dbReference>
<evidence type="ECO:0000256" key="2">
    <source>
        <dbReference type="ARBA" id="ARBA00023015"/>
    </source>
</evidence>
<dbReference type="AlphaFoldDB" id="A0A7C4ENI3"/>
<dbReference type="Pfam" id="PF00072">
    <property type="entry name" value="Response_reg"/>
    <property type="match status" value="1"/>
</dbReference>
<evidence type="ECO:0000256" key="4">
    <source>
        <dbReference type="ARBA" id="ARBA00023163"/>
    </source>
</evidence>
<dbReference type="InterPro" id="IPR001789">
    <property type="entry name" value="Sig_transdc_resp-reg_receiver"/>
</dbReference>
<dbReference type="CDD" id="cd17535">
    <property type="entry name" value="REC_NarL-like"/>
    <property type="match status" value="1"/>
</dbReference>
<feature type="domain" description="HTH luxR-type" evidence="6">
    <location>
        <begin position="145"/>
        <end position="210"/>
    </location>
</feature>
<dbReference type="Pfam" id="PF00196">
    <property type="entry name" value="GerE"/>
    <property type="match status" value="1"/>
</dbReference>
<dbReference type="InterPro" id="IPR016032">
    <property type="entry name" value="Sig_transdc_resp-reg_C-effctor"/>
</dbReference>
<dbReference type="EMBL" id="DSRP01000673">
    <property type="protein sequence ID" value="HGG93196.1"/>
    <property type="molecule type" value="Genomic_DNA"/>
</dbReference>
<sequence length="216" mass="23633">MKKIRIVLAEDMEIVRKGLLALIQSNPWFEVVGEAADGHAAVNLADKLAPDVVLMDLSLPRMDGVEAIAEIKRRCPKTRILALTAHGKENYLASSVQNGVDGFLLKHSPSEELFTAIQDVAAGQPFFSREVTAMLAQVYRKGTSASAPLERLSKRERQVLKLAAKGQTNKDIADAIFVSVKTVEKHKTNLKKKLGLRSSLELAAFCLENGLIADDE</sequence>
<feature type="modified residue" description="4-aspartylphosphate" evidence="5">
    <location>
        <position position="56"/>
    </location>
</feature>
<dbReference type="InterPro" id="IPR058245">
    <property type="entry name" value="NreC/VraR/RcsB-like_REC"/>
</dbReference>
<dbReference type="GO" id="GO:0006355">
    <property type="term" value="P:regulation of DNA-templated transcription"/>
    <property type="evidence" value="ECO:0007669"/>
    <property type="project" value="InterPro"/>
</dbReference>
<dbReference type="SUPFAM" id="SSF46894">
    <property type="entry name" value="C-terminal effector domain of the bipartite response regulators"/>
    <property type="match status" value="1"/>
</dbReference>
<organism evidence="8">
    <name type="scientific">Fundidesulfovibrio putealis</name>
    <dbReference type="NCBI Taxonomy" id="270496"/>
    <lineage>
        <taxon>Bacteria</taxon>
        <taxon>Pseudomonadati</taxon>
        <taxon>Thermodesulfobacteriota</taxon>
        <taxon>Desulfovibrionia</taxon>
        <taxon>Desulfovibrionales</taxon>
        <taxon>Desulfovibrionaceae</taxon>
        <taxon>Fundidesulfovibrio</taxon>
    </lineage>
</organism>
<dbReference type="Gene3D" id="3.40.50.2300">
    <property type="match status" value="1"/>
</dbReference>
<comment type="caution">
    <text evidence="8">The sequence shown here is derived from an EMBL/GenBank/DDBJ whole genome shotgun (WGS) entry which is preliminary data.</text>
</comment>
<evidence type="ECO:0000256" key="5">
    <source>
        <dbReference type="PROSITE-ProRule" id="PRU00169"/>
    </source>
</evidence>
<protein>
    <submittedName>
        <fullName evidence="8">Response regulator transcription factor</fullName>
    </submittedName>
</protein>
<evidence type="ECO:0000256" key="3">
    <source>
        <dbReference type="ARBA" id="ARBA00023125"/>
    </source>
</evidence>
<dbReference type="GO" id="GO:0003677">
    <property type="term" value="F:DNA binding"/>
    <property type="evidence" value="ECO:0007669"/>
    <property type="project" value="UniProtKB-KW"/>
</dbReference>
<dbReference type="SMART" id="SM00448">
    <property type="entry name" value="REC"/>
    <property type="match status" value="1"/>
</dbReference>
<evidence type="ECO:0000313" key="8">
    <source>
        <dbReference type="EMBL" id="HGG93196.1"/>
    </source>
</evidence>
<dbReference type="PANTHER" id="PTHR43214:SF41">
    <property type="entry name" value="NITRATE_NITRITE RESPONSE REGULATOR PROTEIN NARP"/>
    <property type="match status" value="1"/>
</dbReference>
<keyword evidence="2" id="KW-0805">Transcription regulation</keyword>
<name>A0A7C4ENI3_9BACT</name>
<dbReference type="CDD" id="cd06170">
    <property type="entry name" value="LuxR_C_like"/>
    <property type="match status" value="1"/>
</dbReference>
<reference evidence="8" key="1">
    <citation type="journal article" date="2020" name="mSystems">
        <title>Genome- and Community-Level Interaction Insights into Carbon Utilization and Element Cycling Functions of Hydrothermarchaeota in Hydrothermal Sediment.</title>
        <authorList>
            <person name="Zhou Z."/>
            <person name="Liu Y."/>
            <person name="Xu W."/>
            <person name="Pan J."/>
            <person name="Luo Z.H."/>
            <person name="Li M."/>
        </authorList>
    </citation>
    <scope>NUCLEOTIDE SEQUENCE [LARGE SCALE GENOMIC DNA]</scope>
    <source>
        <strain evidence="8">SpSt-413</strain>
    </source>
</reference>
<dbReference type="InterPro" id="IPR000792">
    <property type="entry name" value="Tscrpt_reg_LuxR_C"/>
</dbReference>
<dbReference type="GO" id="GO:0000160">
    <property type="term" value="P:phosphorelay signal transduction system"/>
    <property type="evidence" value="ECO:0007669"/>
    <property type="project" value="InterPro"/>
</dbReference>
<feature type="domain" description="Response regulatory" evidence="7">
    <location>
        <begin position="5"/>
        <end position="121"/>
    </location>
</feature>
<dbReference type="PRINTS" id="PR00038">
    <property type="entry name" value="HTHLUXR"/>
</dbReference>
<dbReference type="InterPro" id="IPR039420">
    <property type="entry name" value="WalR-like"/>
</dbReference>
<dbReference type="SUPFAM" id="SSF52172">
    <property type="entry name" value="CheY-like"/>
    <property type="match status" value="1"/>
</dbReference>
<keyword evidence="1 5" id="KW-0597">Phosphoprotein</keyword>
<evidence type="ECO:0000259" key="6">
    <source>
        <dbReference type="PROSITE" id="PS50043"/>
    </source>
</evidence>
<dbReference type="SMART" id="SM00421">
    <property type="entry name" value="HTH_LUXR"/>
    <property type="match status" value="1"/>
</dbReference>
<gene>
    <name evidence="8" type="ORF">ENR59_09640</name>
</gene>
<dbReference type="PROSITE" id="PS00622">
    <property type="entry name" value="HTH_LUXR_1"/>
    <property type="match status" value="1"/>
</dbReference>
<keyword evidence="4" id="KW-0804">Transcription</keyword>